<feature type="region of interest" description="Disordered" evidence="1">
    <location>
        <begin position="1"/>
        <end position="101"/>
    </location>
</feature>
<accession>A0A7S3P6V3</accession>
<gene>
    <name evidence="2" type="ORF">ACOF00016_LOCUS5381</name>
</gene>
<protein>
    <submittedName>
        <fullName evidence="2">Uncharacterized protein</fullName>
    </submittedName>
</protein>
<organism evidence="2">
    <name type="scientific">Amphora coffeiformis</name>
    <dbReference type="NCBI Taxonomy" id="265554"/>
    <lineage>
        <taxon>Eukaryota</taxon>
        <taxon>Sar</taxon>
        <taxon>Stramenopiles</taxon>
        <taxon>Ochrophyta</taxon>
        <taxon>Bacillariophyta</taxon>
        <taxon>Bacillariophyceae</taxon>
        <taxon>Bacillariophycidae</taxon>
        <taxon>Thalassiophysales</taxon>
        <taxon>Catenulaceae</taxon>
        <taxon>Amphora</taxon>
    </lineage>
</organism>
<proteinExistence type="predicted"/>
<dbReference type="AlphaFoldDB" id="A0A7S3P6V3"/>
<reference evidence="2" key="1">
    <citation type="submission" date="2021-01" db="EMBL/GenBank/DDBJ databases">
        <authorList>
            <person name="Corre E."/>
            <person name="Pelletier E."/>
            <person name="Niang G."/>
            <person name="Scheremetjew M."/>
            <person name="Finn R."/>
            <person name="Kale V."/>
            <person name="Holt S."/>
            <person name="Cochrane G."/>
            <person name="Meng A."/>
            <person name="Brown T."/>
            <person name="Cohen L."/>
        </authorList>
    </citation>
    <scope>NUCLEOTIDE SEQUENCE</scope>
    <source>
        <strain evidence="2">CCMP127</strain>
    </source>
</reference>
<name>A0A7S3P6V3_9STRA</name>
<evidence type="ECO:0000313" key="2">
    <source>
        <dbReference type="EMBL" id="CAE0407562.1"/>
    </source>
</evidence>
<sequence>MKSVSSTSTAATPYTSWLHSSGSSTTSSVASTASSTTTPPTTPLLPYLWNPPSQQQQQYEPSFFQTEEETPKAANHSKRRLSDAASTDSHMQLDRTESAGSLDCQSLQRSLKRVRLSSSPGELRLQLDLRHLVMSREWIHTAEDIWYWPRTACRLEQCQVDPLRLIFYLPQQFATVWIQIPRMYPHRPPTVTRILHGAGSPHPSIQAVQISMDNPSAGLDHHPVAADAANHLSVLAKNMPSKFANPSQSKVLHFSQWKCILRLADILEFLHKSLSASRCDASSWETAPPMPDARGFLTPNRFDLGYQKPVAMEPGALNAMDLKE</sequence>
<dbReference type="EMBL" id="HBIM01006320">
    <property type="protein sequence ID" value="CAE0407562.1"/>
    <property type="molecule type" value="Transcribed_RNA"/>
</dbReference>
<evidence type="ECO:0000256" key="1">
    <source>
        <dbReference type="SAM" id="MobiDB-lite"/>
    </source>
</evidence>
<feature type="compositionally biased region" description="Low complexity" evidence="1">
    <location>
        <begin position="1"/>
        <end position="39"/>
    </location>
</feature>